<dbReference type="InterPro" id="IPR034683">
    <property type="entry name" value="IspD/TarI"/>
</dbReference>
<evidence type="ECO:0000256" key="7">
    <source>
        <dbReference type="HAMAP-Rule" id="MF_00108"/>
    </source>
</evidence>
<evidence type="ECO:0000256" key="6">
    <source>
        <dbReference type="ARBA" id="ARBA00023229"/>
    </source>
</evidence>
<evidence type="ECO:0000256" key="2">
    <source>
        <dbReference type="ARBA" id="ARBA00004787"/>
    </source>
</evidence>
<dbReference type="InterPro" id="IPR001228">
    <property type="entry name" value="IspD"/>
</dbReference>
<keyword evidence="4 7" id="KW-0808">Transferase</keyword>
<dbReference type="EMBL" id="JBBMFJ010000039">
    <property type="protein sequence ID" value="MEQ2564354.1"/>
    <property type="molecule type" value="Genomic_DNA"/>
</dbReference>
<evidence type="ECO:0000256" key="4">
    <source>
        <dbReference type="ARBA" id="ARBA00022679"/>
    </source>
</evidence>
<feature type="site" description="Transition state stabilizer" evidence="7">
    <location>
        <position position="19"/>
    </location>
</feature>
<dbReference type="InterPro" id="IPR029044">
    <property type="entry name" value="Nucleotide-diphossugar_trans"/>
</dbReference>
<comment type="function">
    <text evidence="7">Catalyzes the formation of 4-diphosphocytidyl-2-C-methyl-D-erythritol from CTP and 2-C-methyl-D-erythritol 4-phosphate (MEP).</text>
</comment>
<dbReference type="HAMAP" id="MF_00108">
    <property type="entry name" value="IspD"/>
    <property type="match status" value="1"/>
</dbReference>
<dbReference type="Gene3D" id="3.90.550.10">
    <property type="entry name" value="Spore Coat Polysaccharide Biosynthesis Protein SpsA, Chain A"/>
    <property type="match status" value="1"/>
</dbReference>
<sequence length="241" mass="26267">MTDTFRIGAVILAGGRGSRMHSDIQKQYMLLDGRPLIAYALEAFERSCADDLVLVTGAGEAEFVQKEILPPLGLTKLRSIVTGGKERYHSVYEGLKALRNCDYVLIHDGARPLVTEAVISRAVQAAVQNDACVVGMPVKDTIKVADAHGFAESTPDRSLLWQVQTPQAFAYPLVRGAYDRLMADETLQKGITDDAMVVEHLSGTKVRLVEGSYENLKVTTPEDLVLAEALLKKRAASDVPL</sequence>
<keyword evidence="5 7" id="KW-0548">Nucleotidyltransferase</keyword>
<evidence type="ECO:0000256" key="1">
    <source>
        <dbReference type="ARBA" id="ARBA00001282"/>
    </source>
</evidence>
<name>A0ABV1HPT9_9FIRM</name>
<evidence type="ECO:0000313" key="8">
    <source>
        <dbReference type="EMBL" id="MEQ2564354.1"/>
    </source>
</evidence>
<dbReference type="SUPFAM" id="SSF53448">
    <property type="entry name" value="Nucleotide-diphospho-sugar transferases"/>
    <property type="match status" value="1"/>
</dbReference>
<feature type="site" description="Positions MEP for the nucleophilic attack" evidence="7">
    <location>
        <position position="157"/>
    </location>
</feature>
<accession>A0ABV1HPT9</accession>
<organism evidence="8 9">
    <name type="scientific">Ventrimonas faecis</name>
    <dbReference type="NCBI Taxonomy" id="3133170"/>
    <lineage>
        <taxon>Bacteria</taxon>
        <taxon>Bacillati</taxon>
        <taxon>Bacillota</taxon>
        <taxon>Clostridia</taxon>
        <taxon>Lachnospirales</taxon>
        <taxon>Lachnospiraceae</taxon>
        <taxon>Ventrimonas</taxon>
    </lineage>
</organism>
<dbReference type="GO" id="GO:0050518">
    <property type="term" value="F:2-C-methyl-D-erythritol 4-phosphate cytidylyltransferase activity"/>
    <property type="evidence" value="ECO:0007669"/>
    <property type="project" value="UniProtKB-EC"/>
</dbReference>
<dbReference type="EC" id="2.7.7.60" evidence="7"/>
<keyword evidence="6 7" id="KW-0414">Isoprene biosynthesis</keyword>
<dbReference type="InterPro" id="IPR018294">
    <property type="entry name" value="ISPD_synthase_CS"/>
</dbReference>
<dbReference type="Pfam" id="PF01128">
    <property type="entry name" value="IspD"/>
    <property type="match status" value="1"/>
</dbReference>
<dbReference type="Proteomes" id="UP001437460">
    <property type="component" value="Unassembled WGS sequence"/>
</dbReference>
<dbReference type="RefSeq" id="WP_349230358.1">
    <property type="nucleotide sequence ID" value="NZ_JBBMFJ010000039.1"/>
</dbReference>
<evidence type="ECO:0000256" key="3">
    <source>
        <dbReference type="ARBA" id="ARBA00009789"/>
    </source>
</evidence>
<comment type="pathway">
    <text evidence="2 7">Isoprenoid biosynthesis; isopentenyl diphosphate biosynthesis via DXP pathway; isopentenyl diphosphate from 1-deoxy-D-xylulose 5-phosphate: step 2/6.</text>
</comment>
<dbReference type="InterPro" id="IPR050088">
    <property type="entry name" value="IspD/TarI_cytidylyltransf_bact"/>
</dbReference>
<feature type="site" description="Transition state stabilizer" evidence="7">
    <location>
        <position position="26"/>
    </location>
</feature>
<feature type="site" description="Positions MEP for the nucleophilic attack" evidence="7">
    <location>
        <position position="217"/>
    </location>
</feature>
<comment type="similarity">
    <text evidence="3 7">Belongs to the IspD/TarI cytidylyltransferase family. IspD subfamily.</text>
</comment>
<dbReference type="PROSITE" id="PS01295">
    <property type="entry name" value="ISPD"/>
    <property type="match status" value="1"/>
</dbReference>
<dbReference type="PANTHER" id="PTHR32125:SF4">
    <property type="entry name" value="2-C-METHYL-D-ERYTHRITOL 4-PHOSPHATE CYTIDYLYLTRANSFERASE, CHLOROPLASTIC"/>
    <property type="match status" value="1"/>
</dbReference>
<evidence type="ECO:0000256" key="5">
    <source>
        <dbReference type="ARBA" id="ARBA00022695"/>
    </source>
</evidence>
<gene>
    <name evidence="7 8" type="primary">ispD</name>
    <name evidence="8" type="ORF">WMO41_14480</name>
</gene>
<keyword evidence="9" id="KW-1185">Reference proteome</keyword>
<dbReference type="CDD" id="cd02516">
    <property type="entry name" value="CDP-ME_synthetase"/>
    <property type="match status" value="1"/>
</dbReference>
<comment type="caution">
    <text evidence="8">The sequence shown here is derived from an EMBL/GenBank/DDBJ whole genome shotgun (WGS) entry which is preliminary data.</text>
</comment>
<protein>
    <recommendedName>
        <fullName evidence="7">2-C-methyl-D-erythritol 4-phosphate cytidylyltransferase</fullName>
        <ecNumber evidence="7">2.7.7.60</ecNumber>
    </recommendedName>
    <alternativeName>
        <fullName evidence="7">4-diphosphocytidyl-2C-methyl-D-erythritol synthase</fullName>
    </alternativeName>
    <alternativeName>
        <fullName evidence="7">MEP cytidylyltransferase</fullName>
        <shortName evidence="7">MCT</shortName>
    </alternativeName>
</protein>
<evidence type="ECO:0000313" key="9">
    <source>
        <dbReference type="Proteomes" id="UP001437460"/>
    </source>
</evidence>
<reference evidence="8 9" key="1">
    <citation type="submission" date="2024-03" db="EMBL/GenBank/DDBJ databases">
        <title>Human intestinal bacterial collection.</title>
        <authorList>
            <person name="Pauvert C."/>
            <person name="Hitch T.C.A."/>
            <person name="Clavel T."/>
        </authorList>
    </citation>
    <scope>NUCLEOTIDE SEQUENCE [LARGE SCALE GENOMIC DNA]</scope>
    <source>
        <strain evidence="8 9">CLA-AP-H27</strain>
    </source>
</reference>
<dbReference type="PANTHER" id="PTHR32125">
    <property type="entry name" value="2-C-METHYL-D-ERYTHRITOL 4-PHOSPHATE CYTIDYLYLTRANSFERASE, CHLOROPLASTIC"/>
    <property type="match status" value="1"/>
</dbReference>
<proteinExistence type="inferred from homology"/>
<dbReference type="NCBIfam" id="TIGR00453">
    <property type="entry name" value="ispD"/>
    <property type="match status" value="1"/>
</dbReference>
<comment type="catalytic activity">
    <reaction evidence="1 7">
        <text>2-C-methyl-D-erythritol 4-phosphate + CTP + H(+) = 4-CDP-2-C-methyl-D-erythritol + diphosphate</text>
        <dbReference type="Rhea" id="RHEA:13429"/>
        <dbReference type="ChEBI" id="CHEBI:15378"/>
        <dbReference type="ChEBI" id="CHEBI:33019"/>
        <dbReference type="ChEBI" id="CHEBI:37563"/>
        <dbReference type="ChEBI" id="CHEBI:57823"/>
        <dbReference type="ChEBI" id="CHEBI:58262"/>
        <dbReference type="EC" id="2.7.7.60"/>
    </reaction>
</comment>